<evidence type="ECO:0000256" key="1">
    <source>
        <dbReference type="SAM" id="MobiDB-lite"/>
    </source>
</evidence>
<gene>
    <name evidence="2" type="ORF">E3E12_02570</name>
</gene>
<proteinExistence type="predicted"/>
<name>A0A4Y6U8G2_9PROT</name>
<dbReference type="Proteomes" id="UP000318709">
    <property type="component" value="Chromosome"/>
</dbReference>
<feature type="region of interest" description="Disordered" evidence="1">
    <location>
        <begin position="1"/>
        <end position="59"/>
    </location>
</feature>
<dbReference type="EMBL" id="CP038231">
    <property type="protein sequence ID" value="QDH13270.1"/>
    <property type="molecule type" value="Genomic_DNA"/>
</dbReference>
<dbReference type="AlphaFoldDB" id="A0A4Y6U8G2"/>
<accession>A0A4Y6U8G2</accession>
<keyword evidence="3" id="KW-1185">Reference proteome</keyword>
<evidence type="ECO:0000313" key="2">
    <source>
        <dbReference type="EMBL" id="QDH13270.1"/>
    </source>
</evidence>
<reference evidence="2 3" key="1">
    <citation type="submission" date="2019-03" db="EMBL/GenBank/DDBJ databases">
        <title>The complete genome sequence of Swingsia_sp. F3b2 LMG30590(T).</title>
        <authorList>
            <person name="Chua K.-O."/>
            <person name="Chan K.-G."/>
            <person name="See-Too W.-S."/>
        </authorList>
    </citation>
    <scope>NUCLEOTIDE SEQUENCE [LARGE SCALE GENOMIC DNA]</scope>
    <source>
        <strain evidence="2 3">F3b2</strain>
    </source>
</reference>
<dbReference type="RefSeq" id="WP_141442931.1">
    <property type="nucleotide sequence ID" value="NZ_CP038231.1"/>
</dbReference>
<feature type="compositionally biased region" description="Basic and acidic residues" evidence="1">
    <location>
        <begin position="27"/>
        <end position="54"/>
    </location>
</feature>
<evidence type="ECO:0000313" key="3">
    <source>
        <dbReference type="Proteomes" id="UP000318709"/>
    </source>
</evidence>
<protein>
    <submittedName>
        <fullName evidence="2">Uncharacterized protein</fullName>
    </submittedName>
</protein>
<organism evidence="2 3">
    <name type="scientific">Formicincola oecophyllae</name>
    <dbReference type="NCBI Taxonomy" id="2558361"/>
    <lineage>
        <taxon>Bacteria</taxon>
        <taxon>Pseudomonadati</taxon>
        <taxon>Pseudomonadota</taxon>
        <taxon>Alphaproteobacteria</taxon>
        <taxon>Acetobacterales</taxon>
        <taxon>Acetobacteraceae</taxon>
        <taxon>Formicincola</taxon>
    </lineage>
</organism>
<sequence length="255" mass="27234">MTFSPNQRSHAMEARGPLPPSALYSPDVERRPPPPADGRDRLGDDLDWSSDRSEPLMTRQQRADIIADIIKSAGKRGMSRPEIGLAANGLENGFNPSNTSIALGDGVKSGRLVRVGRGATKRFYDGLQATSTAKAANQASAAENAAMETQIGGSVTNALLAWAPVKTVVAWVEKLLPAPKTEAAQLARRELPALLLKLRHGAGGQEAPTLRNLMRLLTAQAEDEEGPQRQLAQNLLQAVGMMPQALAKVVLQPKA</sequence>
<dbReference type="KEGG" id="swf:E3E12_02570"/>